<dbReference type="EMBL" id="JBGMEK010000032">
    <property type="protein sequence ID" value="MFA0812057.1"/>
    <property type="molecule type" value="Genomic_DNA"/>
</dbReference>
<name>A0ABV4P226_9GAMM</name>
<evidence type="ECO:0008006" key="3">
    <source>
        <dbReference type="Google" id="ProtNLM"/>
    </source>
</evidence>
<keyword evidence="2" id="KW-1185">Reference proteome</keyword>
<gene>
    <name evidence="1" type="ORF">ACCI49_14155</name>
</gene>
<evidence type="ECO:0000313" key="2">
    <source>
        <dbReference type="Proteomes" id="UP001569428"/>
    </source>
</evidence>
<accession>A0ABV4P226</accession>
<sequence length="55" mass="6239">MQELAEVFALDVATYAVMSNHYHIVLYIDAETESVRSTAEFIVCWQRLFKGSALA</sequence>
<dbReference type="RefSeq" id="WP_371839674.1">
    <property type="nucleotide sequence ID" value="NZ_JBGMEK010000032.1"/>
</dbReference>
<comment type="caution">
    <text evidence="1">The sequence shown here is derived from an EMBL/GenBank/DDBJ whole genome shotgun (WGS) entry which is preliminary data.</text>
</comment>
<protein>
    <recommendedName>
        <fullName evidence="3">Transposase IS200 like</fullName>
    </recommendedName>
</protein>
<evidence type="ECO:0000313" key="1">
    <source>
        <dbReference type="EMBL" id="MFA0812057.1"/>
    </source>
</evidence>
<organism evidence="1 2">
    <name type="scientific">Microbulbifer epialgicus</name>
    <dbReference type="NCBI Taxonomy" id="393907"/>
    <lineage>
        <taxon>Bacteria</taxon>
        <taxon>Pseudomonadati</taxon>
        <taxon>Pseudomonadota</taxon>
        <taxon>Gammaproteobacteria</taxon>
        <taxon>Cellvibrionales</taxon>
        <taxon>Microbulbiferaceae</taxon>
        <taxon>Microbulbifer</taxon>
    </lineage>
</organism>
<proteinExistence type="predicted"/>
<dbReference type="Proteomes" id="UP001569428">
    <property type="component" value="Unassembled WGS sequence"/>
</dbReference>
<reference evidence="1 2" key="1">
    <citation type="submission" date="2024-08" db="EMBL/GenBank/DDBJ databases">
        <authorList>
            <person name="Ishaq N."/>
        </authorList>
    </citation>
    <scope>NUCLEOTIDE SEQUENCE [LARGE SCALE GENOMIC DNA]</scope>
    <source>
        <strain evidence="1 2">DSM 18651</strain>
    </source>
</reference>